<sequence length="196" mass="22354">MYCNIKIHSVDKLSNYGFVQLSHRLTEEHSKVTVKFSKLTFLRQKSNFSFLFSPLNQLKMTDSSQRPNTAGAQEPAEMLLMYHQQEKNSAISRRTTHHTVTKAGGETASVSCTPISLTHTHREKSTMQLYRWLMFCGCCPRYYVSVKVSWMNQCGTSPMSGTLPPPPAYEAEAQPTRPERNKERRGEEVESSLTEN</sequence>
<accession>A0A6A4S5N3</accession>
<dbReference type="Proteomes" id="UP000438429">
    <property type="component" value="Unassembled WGS sequence"/>
</dbReference>
<feature type="region of interest" description="Disordered" evidence="1">
    <location>
        <begin position="158"/>
        <end position="196"/>
    </location>
</feature>
<evidence type="ECO:0000313" key="2">
    <source>
        <dbReference type="EMBL" id="KAF0026840.1"/>
    </source>
</evidence>
<gene>
    <name evidence="2" type="ORF">F2P81_021577</name>
</gene>
<dbReference type="EMBL" id="VEVO01000019">
    <property type="protein sequence ID" value="KAF0026840.1"/>
    <property type="molecule type" value="Genomic_DNA"/>
</dbReference>
<proteinExistence type="predicted"/>
<evidence type="ECO:0000256" key="1">
    <source>
        <dbReference type="SAM" id="MobiDB-lite"/>
    </source>
</evidence>
<feature type="compositionally biased region" description="Basic and acidic residues" evidence="1">
    <location>
        <begin position="177"/>
        <end position="188"/>
    </location>
</feature>
<organism evidence="2 3">
    <name type="scientific">Scophthalmus maximus</name>
    <name type="common">Turbot</name>
    <name type="synonym">Psetta maxima</name>
    <dbReference type="NCBI Taxonomy" id="52904"/>
    <lineage>
        <taxon>Eukaryota</taxon>
        <taxon>Metazoa</taxon>
        <taxon>Chordata</taxon>
        <taxon>Craniata</taxon>
        <taxon>Vertebrata</taxon>
        <taxon>Euteleostomi</taxon>
        <taxon>Actinopterygii</taxon>
        <taxon>Neopterygii</taxon>
        <taxon>Teleostei</taxon>
        <taxon>Neoteleostei</taxon>
        <taxon>Acanthomorphata</taxon>
        <taxon>Carangaria</taxon>
        <taxon>Pleuronectiformes</taxon>
        <taxon>Pleuronectoidei</taxon>
        <taxon>Scophthalmidae</taxon>
        <taxon>Scophthalmus</taxon>
    </lineage>
</organism>
<name>A0A6A4S5N3_SCOMX</name>
<comment type="caution">
    <text evidence="2">The sequence shown here is derived from an EMBL/GenBank/DDBJ whole genome shotgun (WGS) entry which is preliminary data.</text>
</comment>
<reference evidence="2 3" key="1">
    <citation type="submission" date="2019-06" db="EMBL/GenBank/DDBJ databases">
        <title>Draft genomes of female and male turbot (Scophthalmus maximus).</title>
        <authorList>
            <person name="Xu H."/>
            <person name="Xu X.-W."/>
            <person name="Shao C."/>
            <person name="Chen S."/>
        </authorList>
    </citation>
    <scope>NUCLEOTIDE SEQUENCE [LARGE SCALE GENOMIC DNA]</scope>
    <source>
        <strain evidence="2">Ysfricsl-2016a</strain>
        <tissue evidence="2">Blood</tissue>
    </source>
</reference>
<evidence type="ECO:0000313" key="3">
    <source>
        <dbReference type="Proteomes" id="UP000438429"/>
    </source>
</evidence>
<protein>
    <submittedName>
        <fullName evidence="2">Uncharacterized protein</fullName>
    </submittedName>
</protein>
<dbReference type="AlphaFoldDB" id="A0A6A4S5N3"/>